<evidence type="ECO:0000256" key="2">
    <source>
        <dbReference type="SAM" id="SignalP"/>
    </source>
</evidence>
<gene>
    <name evidence="3" type="ORF">SCF082_LOCUS17051</name>
</gene>
<keyword evidence="4" id="KW-1185">Reference proteome</keyword>
<organism evidence="3 4">
    <name type="scientific">Durusdinium trenchii</name>
    <dbReference type="NCBI Taxonomy" id="1381693"/>
    <lineage>
        <taxon>Eukaryota</taxon>
        <taxon>Sar</taxon>
        <taxon>Alveolata</taxon>
        <taxon>Dinophyceae</taxon>
        <taxon>Suessiales</taxon>
        <taxon>Symbiodiniaceae</taxon>
        <taxon>Durusdinium</taxon>
    </lineage>
</organism>
<protein>
    <submittedName>
        <fullName evidence="3">Uncharacterized protein</fullName>
    </submittedName>
</protein>
<evidence type="ECO:0000313" key="4">
    <source>
        <dbReference type="Proteomes" id="UP001642464"/>
    </source>
</evidence>
<name>A0ABP0KFG0_9DINO</name>
<feature type="chain" id="PRO_5047478312" evidence="2">
    <location>
        <begin position="35"/>
        <end position="455"/>
    </location>
</feature>
<dbReference type="EMBL" id="CAXAMM010011122">
    <property type="protein sequence ID" value="CAK9025352.1"/>
    <property type="molecule type" value="Genomic_DNA"/>
</dbReference>
<feature type="region of interest" description="Disordered" evidence="1">
    <location>
        <begin position="310"/>
        <end position="345"/>
    </location>
</feature>
<reference evidence="3 4" key="1">
    <citation type="submission" date="2024-02" db="EMBL/GenBank/DDBJ databases">
        <authorList>
            <person name="Chen Y."/>
            <person name="Shah S."/>
            <person name="Dougan E. K."/>
            <person name="Thang M."/>
            <person name="Chan C."/>
        </authorList>
    </citation>
    <scope>NUCLEOTIDE SEQUENCE [LARGE SCALE GENOMIC DNA]</scope>
</reference>
<proteinExistence type="predicted"/>
<evidence type="ECO:0000313" key="3">
    <source>
        <dbReference type="EMBL" id="CAK9025352.1"/>
    </source>
</evidence>
<dbReference type="Proteomes" id="UP001642464">
    <property type="component" value="Unassembled WGS sequence"/>
</dbReference>
<sequence>MSSPAGQGFSRSLLAHSFTLSCFILPLRPYPALAAVMSSWGKGAWSARKGKGSGGKAKGKAFGEKKDYVKKVSWENRLSKWYLRPYVDQAGSPFSANGVQESELLSSYHLRNILSEDSSEYCARQGIALSEGAANFEVGAGALQHHFGEDAGAGLKKVGIQPLLEQFQTANGKKFLEACAYLNTANTEVERNEGATAAAVKRFVRFLTHEPAEKEAAFRKLLRLTARLYIFAFEGLEAITALSNPKVMAAGSGSLGMVFGGCLQHQKLEAGVKKRAAATYDWDEEPTAAAAWGKGGAELYGDDAEDDAWEAQRAKKTSKGKGGKLTSKQPAKKAGPLASDAEDDSKDIDLASSQEDAKASASLDVTGWPLEKVDALKEFLAELEGKVDSSKDRPSIQQLQAVLQEVPETILNHQGLQKTVTDFMQKTRYPRTENLKALLKALKDMVAIAEAEWKK</sequence>
<comment type="caution">
    <text evidence="3">The sequence shown here is derived from an EMBL/GenBank/DDBJ whole genome shotgun (WGS) entry which is preliminary data.</text>
</comment>
<feature type="signal peptide" evidence="2">
    <location>
        <begin position="1"/>
        <end position="34"/>
    </location>
</feature>
<keyword evidence="2" id="KW-0732">Signal</keyword>
<accession>A0ABP0KFG0</accession>
<evidence type="ECO:0000256" key="1">
    <source>
        <dbReference type="SAM" id="MobiDB-lite"/>
    </source>
</evidence>